<organism evidence="3 4">
    <name type="scientific">Limnospira fusiformis PMC 851.14</name>
    <dbReference type="NCBI Taxonomy" id="2219512"/>
    <lineage>
        <taxon>Bacteria</taxon>
        <taxon>Bacillati</taxon>
        <taxon>Cyanobacteriota</taxon>
        <taxon>Cyanophyceae</taxon>
        <taxon>Oscillatoriophycideae</taxon>
        <taxon>Oscillatoriales</taxon>
        <taxon>Sirenicapillariaceae</taxon>
        <taxon>Limnospira</taxon>
    </lineage>
</organism>
<keyword evidence="2" id="KW-0812">Transmembrane</keyword>
<feature type="region of interest" description="Disordered" evidence="1">
    <location>
        <begin position="1032"/>
        <end position="1084"/>
    </location>
</feature>
<keyword evidence="4" id="KW-1185">Reference proteome</keyword>
<sequence>MSSTELSYNGRQQPNQIVEGVLEPDLPTLGKSLTLIANPSGDFAISAGETFELHITVVNQGIIGAIIDLYIDQTSASVWEWCRTPQQRLALSPQQSAEVVFECPIPPQATPGIYSYLLVVDAPLHYPEDTPIHHQANLQVLPQLASAVQLDDPTFSLIPHTTSTEPAIAIPGQPLTVSVIVNNRTRRVDRFRLHCTDVPPEWVEIEYPEGLNDLGLVVVTDSLALNPGAIGEIKLKLNLPVDVHGGRYAITLSLNSENLPDLALLDILHLHIKPNYDLVWDLQTIVGRIRTGSGQFQLQIQNRGNTDRQLRFNPREEGEVENCLYTLMPDEFRLLPEESVEMSVEVMPKHWWYRPWWGRGRLFEFYLEPQDLHRLPLPQDRINGTLIWEPRPWWQLLVACLLGLGAIAALIFAIWSVFFKPPTPPRILEFRSESLNYAAANDDFIYLGWVIGPPTREIRAIEIVGKSPDGSISSAAVTYDFSRGIPDELASLCTLEQVLRCYNIRTDARRPGEYIFELRLFPKQDIDNIQLAKTSLIRIEPLPIPQITNFTARLSSQQRRELPPEQVDNPRANNNSLPNSGFFSDPEPMIAQLSFQVLHGAQVETLTLVGRSPDGFVNFPQKTYTVSPDEFSEDLLGPCQVDWDGILTCRGLSLQLEKPDTYIFELQVISSDSPAEVADSRKADPIVWEPPPPPRITTFASRKATYRVGEQQQIEFQWVIDNAAQLQQLELRSLSPEGLVNFPKITYRFDGQIPQALQDKCQVTGKQLVCDNIAISLPDPGRYNFELTAIQRSRLAETEPSRQIHAIAIQPPLAPEITNFQAETSNSQTGTNPIRLNWNIKNPQHLLGVRIIGRSPEGIVTVPEVLYPFNGSIPPVLQNNCQLNAEQLTCRNVPTSAQEPGDYIFELIPVNQSNLAANATSVKSDRIRIRPRPVAPPQINNFQINGEDAPLKYVVIIDPETSPSPLNLSWEVSGSGDLQTELLPVPGVVPNRGNLTYPIAPQSGQDTLTLRVTNTDGKQVQRSILIERVLLPQPEPAPLISPDSDTPDSDTPDSDTPSGRQLTPFSPELESNPWDLIDNPPPFN</sequence>
<evidence type="ECO:0000256" key="2">
    <source>
        <dbReference type="SAM" id="Phobius"/>
    </source>
</evidence>
<feature type="compositionally biased region" description="Polar residues" evidence="1">
    <location>
        <begin position="571"/>
        <end position="581"/>
    </location>
</feature>
<feature type="region of interest" description="Disordered" evidence="1">
    <location>
        <begin position="555"/>
        <end position="581"/>
    </location>
</feature>
<gene>
    <name evidence="3" type="ORF">AAEJ74_21625</name>
</gene>
<keyword evidence="2" id="KW-1133">Transmembrane helix</keyword>
<dbReference type="EMBL" id="JBBWYZ010000020">
    <property type="protein sequence ID" value="MEK9514204.1"/>
    <property type="molecule type" value="Genomic_DNA"/>
</dbReference>
<protein>
    <submittedName>
        <fullName evidence="3">Uncharacterized protein</fullName>
    </submittedName>
</protein>
<reference evidence="3 4" key="1">
    <citation type="journal article" date="2024" name="Front. Microbiol.">
        <title>Transcriptomic insights into the dominance of two phototrophs throughout the water column of a tropical hypersaline-alkaline crater lake (Dziani Dzaha, Mayotte).</title>
        <authorList>
            <person name="Duperron S."/>
            <person name="Halary S."/>
            <person name="Bouly J.-P."/>
            <person name="Roussel T."/>
            <person name="Hugoni M."/>
            <person name="Bruto M."/>
            <person name="Oger P."/>
            <person name="Duval C."/>
            <person name="Woo A."/>
            <person name="Jezequiel D."/>
            <person name="Ader M."/>
            <person name="Leboulanger C."/>
            <person name="Agogue H."/>
            <person name="Grossi V."/>
            <person name="Trousselier M."/>
            <person name="Bernard C."/>
        </authorList>
    </citation>
    <scope>NUCLEOTIDE SEQUENCE [LARGE SCALE GENOMIC DNA]</scope>
    <source>
        <strain evidence="3 4">PMC 851.14</strain>
    </source>
</reference>
<evidence type="ECO:0000313" key="3">
    <source>
        <dbReference type="EMBL" id="MEK9514204.1"/>
    </source>
</evidence>
<keyword evidence="2" id="KW-0472">Membrane</keyword>
<name>A0ABU9EQG6_LIMFS</name>
<evidence type="ECO:0000256" key="1">
    <source>
        <dbReference type="SAM" id="MobiDB-lite"/>
    </source>
</evidence>
<proteinExistence type="predicted"/>
<accession>A0ABU9EQG6</accession>
<dbReference type="Proteomes" id="UP001387447">
    <property type="component" value="Unassembled WGS sequence"/>
</dbReference>
<feature type="transmembrane region" description="Helical" evidence="2">
    <location>
        <begin position="393"/>
        <end position="418"/>
    </location>
</feature>
<evidence type="ECO:0000313" key="4">
    <source>
        <dbReference type="Proteomes" id="UP001387447"/>
    </source>
</evidence>
<dbReference type="RefSeq" id="WP_006626009.1">
    <property type="nucleotide sequence ID" value="NZ_JBBWYZ010000020.1"/>
</dbReference>
<comment type="caution">
    <text evidence="3">The sequence shown here is derived from an EMBL/GenBank/DDBJ whole genome shotgun (WGS) entry which is preliminary data.</text>
</comment>